<dbReference type="InterPro" id="IPR052972">
    <property type="entry name" value="Sacsin_chaperone_reg"/>
</dbReference>
<organism evidence="1 2">
    <name type="scientific">Mytilus coruscus</name>
    <name type="common">Sea mussel</name>
    <dbReference type="NCBI Taxonomy" id="42192"/>
    <lineage>
        <taxon>Eukaryota</taxon>
        <taxon>Metazoa</taxon>
        <taxon>Spiralia</taxon>
        <taxon>Lophotrochozoa</taxon>
        <taxon>Mollusca</taxon>
        <taxon>Bivalvia</taxon>
        <taxon>Autobranchia</taxon>
        <taxon>Pteriomorphia</taxon>
        <taxon>Mytilida</taxon>
        <taxon>Mytiloidea</taxon>
        <taxon>Mytilidae</taxon>
        <taxon>Mytilinae</taxon>
        <taxon>Mytilus</taxon>
    </lineage>
</organism>
<dbReference type="PANTHER" id="PTHR15600">
    <property type="entry name" value="SACSIN"/>
    <property type="match status" value="1"/>
</dbReference>
<gene>
    <name evidence="1" type="ORF">MCOR_38591</name>
</gene>
<dbReference type="PANTHER" id="PTHR15600:SF42">
    <property type="entry name" value="SACSIN"/>
    <property type="match status" value="1"/>
</dbReference>
<sequence>MEQVEKATKGLVQMLQTIMVDESQVDIDESQTDIDESQIDIDESQIDIDELILMTTDYRLVPSSEIFLETRDDERQRIMKNGTLNLMADLTIFSLSESQIGEIFMKLPEKLRPIFASTSIYEEVLSTDELFLNSDIADKLKDYISSEHFIEGILRLAKANATSRNIQIKENLLLDIEKDLKTIQVCCVTDLQTRLMLMNKWLDGTEVSKLCYLDRHKNVLYLTSNNLDAVKWLSKHDLELVSAIQPLWNGNIERDQMLKILSKIDLSPLEFSKRLDDIGIPPMDETGNISFVPLPGSLVPKDLAEFLVPLESTLPLKSFVVYSDWENVDTKTQIYQHNTHRYKYGVVIDVILSHEQKAECYTINIGGSSPRNMPISELFMIKEMSEINSVTFQLNDDEYSHSSDLTLSAAIRFRMNQQPNPQPEEGKSWYQQAKYDLEVAMLTKKND</sequence>
<accession>A0A6J8DB17</accession>
<evidence type="ECO:0000313" key="2">
    <source>
        <dbReference type="Proteomes" id="UP000507470"/>
    </source>
</evidence>
<name>A0A6J8DB17_MYTCO</name>
<dbReference type="Proteomes" id="UP000507470">
    <property type="component" value="Unassembled WGS sequence"/>
</dbReference>
<dbReference type="EMBL" id="CACVKT020007046">
    <property type="protein sequence ID" value="CAC5404847.1"/>
    <property type="molecule type" value="Genomic_DNA"/>
</dbReference>
<evidence type="ECO:0000313" key="1">
    <source>
        <dbReference type="EMBL" id="CAC5404847.1"/>
    </source>
</evidence>
<proteinExistence type="predicted"/>
<dbReference type="AlphaFoldDB" id="A0A6J8DB17"/>
<keyword evidence="2" id="KW-1185">Reference proteome</keyword>
<protein>
    <submittedName>
        <fullName evidence="1">SACS</fullName>
    </submittedName>
</protein>
<reference evidence="1 2" key="1">
    <citation type="submission" date="2020-06" db="EMBL/GenBank/DDBJ databases">
        <authorList>
            <person name="Li R."/>
            <person name="Bekaert M."/>
        </authorList>
    </citation>
    <scope>NUCLEOTIDE SEQUENCE [LARGE SCALE GENOMIC DNA]</scope>
    <source>
        <strain evidence="2">wild</strain>
    </source>
</reference>
<dbReference type="GO" id="GO:0030544">
    <property type="term" value="F:Hsp70 protein binding"/>
    <property type="evidence" value="ECO:0007669"/>
    <property type="project" value="TreeGrafter"/>
</dbReference>